<evidence type="ECO:0000256" key="3">
    <source>
        <dbReference type="PROSITE-ProRule" id="PRU00023"/>
    </source>
</evidence>
<dbReference type="PROSITE" id="PS50297">
    <property type="entry name" value="ANK_REP_REGION"/>
    <property type="match status" value="3"/>
</dbReference>
<feature type="compositionally biased region" description="Polar residues" evidence="4">
    <location>
        <begin position="1"/>
        <end position="15"/>
    </location>
</feature>
<evidence type="ECO:0000256" key="2">
    <source>
        <dbReference type="ARBA" id="ARBA00023043"/>
    </source>
</evidence>
<evidence type="ECO:0000259" key="5">
    <source>
        <dbReference type="Pfam" id="PF00188"/>
    </source>
</evidence>
<evidence type="ECO:0000313" key="6">
    <source>
        <dbReference type="EMBL" id="QTD48063.1"/>
    </source>
</evidence>
<dbReference type="InterPro" id="IPR036770">
    <property type="entry name" value="Ankyrin_rpt-contain_sf"/>
</dbReference>
<gene>
    <name evidence="6" type="ORF">J3U87_20965</name>
</gene>
<reference evidence="6" key="1">
    <citation type="submission" date="2021-03" db="EMBL/GenBank/DDBJ databases">
        <title>Acanthopleuribacteraceae sp. M133.</title>
        <authorList>
            <person name="Wang G."/>
        </authorList>
    </citation>
    <scope>NUCLEOTIDE SEQUENCE</scope>
    <source>
        <strain evidence="6">M133</strain>
    </source>
</reference>
<dbReference type="SUPFAM" id="SSF55797">
    <property type="entry name" value="PR-1-like"/>
    <property type="match status" value="1"/>
</dbReference>
<dbReference type="PROSITE" id="PS50088">
    <property type="entry name" value="ANK_REPEAT"/>
    <property type="match status" value="3"/>
</dbReference>
<sequence>MLTFACQQSHQPQTGNDRRSSAPRHSGEALDDRLLEALQANAHAQVYKLLRRGADPNAVNRFGDTALIWAASQGQADIVQALLEAGADPDKYGSYRRTPLHWAASANHLGVAQLLIHGKARVDAVSEKLRTPLLVAAHKGNTEMVTYLLEQGADPRLSDQYGNNALILAIEGGFRETFTTLATHSDSLSHRNSAGESALSLALKKGYRHWLSEPDLQNRHPQLEDQMERLYEVVELNREARPDLDLAAMEKRIHEEVNRIREERGLPLLKWERKLSEIAREHSRDMADHTFFNHVNPRGENPTQRAMRHGFPTRKKVGRGRFVEGLGENIFMISVSAGRGVVYDRGEKTITHRWHTQAGLVERAIQGWMNSKGHRENILNRDYRKSGVGLAISDQEGGVYFTQNFF</sequence>
<dbReference type="KEGG" id="scor:J3U87_20965"/>
<dbReference type="Pfam" id="PF12796">
    <property type="entry name" value="Ank_2"/>
    <property type="match status" value="2"/>
</dbReference>
<dbReference type="RefSeq" id="WP_237377725.1">
    <property type="nucleotide sequence ID" value="NZ_CP071793.1"/>
</dbReference>
<dbReference type="InterPro" id="IPR002110">
    <property type="entry name" value="Ankyrin_rpt"/>
</dbReference>
<proteinExistence type="predicted"/>
<dbReference type="AlphaFoldDB" id="A0A8A4TEL1"/>
<feature type="compositionally biased region" description="Basic and acidic residues" evidence="4">
    <location>
        <begin position="16"/>
        <end position="27"/>
    </location>
</feature>
<dbReference type="Gene3D" id="1.25.40.20">
    <property type="entry name" value="Ankyrin repeat-containing domain"/>
    <property type="match status" value="2"/>
</dbReference>
<name>A0A8A4TEL1_SULCO</name>
<evidence type="ECO:0000256" key="4">
    <source>
        <dbReference type="SAM" id="MobiDB-lite"/>
    </source>
</evidence>
<dbReference type="Pfam" id="PF00188">
    <property type="entry name" value="CAP"/>
    <property type="match status" value="1"/>
</dbReference>
<dbReference type="InterPro" id="IPR050776">
    <property type="entry name" value="Ank_Repeat/CDKN_Inhibitor"/>
</dbReference>
<accession>A0A8A4TEL1</accession>
<dbReference type="SUPFAM" id="SSF48403">
    <property type="entry name" value="Ankyrin repeat"/>
    <property type="match status" value="1"/>
</dbReference>
<feature type="repeat" description="ANK" evidence="3">
    <location>
        <begin position="95"/>
        <end position="127"/>
    </location>
</feature>
<evidence type="ECO:0000256" key="1">
    <source>
        <dbReference type="ARBA" id="ARBA00022737"/>
    </source>
</evidence>
<dbReference type="EMBL" id="CP071793">
    <property type="protein sequence ID" value="QTD48063.1"/>
    <property type="molecule type" value="Genomic_DNA"/>
</dbReference>
<feature type="region of interest" description="Disordered" evidence="4">
    <location>
        <begin position="1"/>
        <end position="27"/>
    </location>
</feature>
<feature type="domain" description="SCP" evidence="5">
    <location>
        <begin position="255"/>
        <end position="405"/>
    </location>
</feature>
<dbReference type="InterPro" id="IPR014044">
    <property type="entry name" value="CAP_dom"/>
</dbReference>
<dbReference type="PANTHER" id="PTHR24201">
    <property type="entry name" value="ANK_REP_REGION DOMAIN-CONTAINING PROTEIN"/>
    <property type="match status" value="1"/>
</dbReference>
<keyword evidence="7" id="KW-1185">Reference proteome</keyword>
<dbReference type="Proteomes" id="UP000663929">
    <property type="component" value="Chromosome"/>
</dbReference>
<feature type="repeat" description="ANK" evidence="3">
    <location>
        <begin position="128"/>
        <end position="160"/>
    </location>
</feature>
<evidence type="ECO:0000313" key="7">
    <source>
        <dbReference type="Proteomes" id="UP000663929"/>
    </source>
</evidence>
<dbReference type="Gene3D" id="3.40.33.10">
    <property type="entry name" value="CAP"/>
    <property type="match status" value="1"/>
</dbReference>
<dbReference type="SMART" id="SM00248">
    <property type="entry name" value="ANK"/>
    <property type="match status" value="5"/>
</dbReference>
<keyword evidence="1" id="KW-0677">Repeat</keyword>
<feature type="repeat" description="ANK" evidence="3">
    <location>
        <begin position="62"/>
        <end position="94"/>
    </location>
</feature>
<dbReference type="CDD" id="cd05379">
    <property type="entry name" value="CAP_bacterial"/>
    <property type="match status" value="1"/>
</dbReference>
<dbReference type="InterPro" id="IPR035940">
    <property type="entry name" value="CAP_sf"/>
</dbReference>
<protein>
    <submittedName>
        <fullName evidence="6">Ankyrin repeat domain-containing protein</fullName>
    </submittedName>
</protein>
<organism evidence="6 7">
    <name type="scientific">Sulfidibacter corallicola</name>
    <dbReference type="NCBI Taxonomy" id="2818388"/>
    <lineage>
        <taxon>Bacteria</taxon>
        <taxon>Pseudomonadati</taxon>
        <taxon>Acidobacteriota</taxon>
        <taxon>Holophagae</taxon>
        <taxon>Acanthopleuribacterales</taxon>
        <taxon>Acanthopleuribacteraceae</taxon>
        <taxon>Sulfidibacter</taxon>
    </lineage>
</organism>
<keyword evidence="2 3" id="KW-0040">ANK repeat</keyword>